<feature type="region of interest" description="Disordered" evidence="1">
    <location>
        <begin position="125"/>
        <end position="157"/>
    </location>
</feature>
<protein>
    <submittedName>
        <fullName evidence="2">Uncharacterized protein</fullName>
    </submittedName>
</protein>
<gene>
    <name evidence="2" type="ORF">SKAU_G00085650</name>
</gene>
<dbReference type="Proteomes" id="UP001152622">
    <property type="component" value="Chromosome 3"/>
</dbReference>
<feature type="region of interest" description="Disordered" evidence="1">
    <location>
        <begin position="1"/>
        <end position="82"/>
    </location>
</feature>
<feature type="compositionally biased region" description="Basic and acidic residues" evidence="1">
    <location>
        <begin position="146"/>
        <end position="157"/>
    </location>
</feature>
<keyword evidence="3" id="KW-1185">Reference proteome</keyword>
<name>A0A9Q1J4W7_SYNKA</name>
<organism evidence="2 3">
    <name type="scientific">Synaphobranchus kaupii</name>
    <name type="common">Kaup's arrowtooth eel</name>
    <dbReference type="NCBI Taxonomy" id="118154"/>
    <lineage>
        <taxon>Eukaryota</taxon>
        <taxon>Metazoa</taxon>
        <taxon>Chordata</taxon>
        <taxon>Craniata</taxon>
        <taxon>Vertebrata</taxon>
        <taxon>Euteleostomi</taxon>
        <taxon>Actinopterygii</taxon>
        <taxon>Neopterygii</taxon>
        <taxon>Teleostei</taxon>
        <taxon>Anguilliformes</taxon>
        <taxon>Synaphobranchidae</taxon>
        <taxon>Synaphobranchus</taxon>
    </lineage>
</organism>
<reference evidence="2" key="1">
    <citation type="journal article" date="2023" name="Science">
        <title>Genome structures resolve the early diversification of teleost fishes.</title>
        <authorList>
            <person name="Parey E."/>
            <person name="Louis A."/>
            <person name="Montfort J."/>
            <person name="Bouchez O."/>
            <person name="Roques C."/>
            <person name="Iampietro C."/>
            <person name="Lluch J."/>
            <person name="Castinel A."/>
            <person name="Donnadieu C."/>
            <person name="Desvignes T."/>
            <person name="Floi Bucao C."/>
            <person name="Jouanno E."/>
            <person name="Wen M."/>
            <person name="Mejri S."/>
            <person name="Dirks R."/>
            <person name="Jansen H."/>
            <person name="Henkel C."/>
            <person name="Chen W.J."/>
            <person name="Zahm M."/>
            <person name="Cabau C."/>
            <person name="Klopp C."/>
            <person name="Thompson A.W."/>
            <person name="Robinson-Rechavi M."/>
            <person name="Braasch I."/>
            <person name="Lecointre G."/>
            <person name="Bobe J."/>
            <person name="Postlethwait J.H."/>
            <person name="Berthelot C."/>
            <person name="Roest Crollius H."/>
            <person name="Guiguen Y."/>
        </authorList>
    </citation>
    <scope>NUCLEOTIDE SEQUENCE</scope>
    <source>
        <strain evidence="2">WJC10195</strain>
    </source>
</reference>
<feature type="compositionally biased region" description="Basic and acidic residues" evidence="1">
    <location>
        <begin position="44"/>
        <end position="59"/>
    </location>
</feature>
<proteinExistence type="predicted"/>
<accession>A0A9Q1J4W7</accession>
<sequence>MVLTPAIKGSDRNKRPTSAPTTCGKNMSHVPPGNFKVRRAGPCPERDCASNHKPEETHPGARPPAAGPAPSRASRSLRSRSPPAYGRLATVCIARQATSLYKEGYNKSIRATHWTPWPEDPRPIGASFYEAGPSGMAGRAPPGAEQIKERPKSLLFN</sequence>
<comment type="caution">
    <text evidence="2">The sequence shown here is derived from an EMBL/GenBank/DDBJ whole genome shotgun (WGS) entry which is preliminary data.</text>
</comment>
<evidence type="ECO:0000313" key="3">
    <source>
        <dbReference type="Proteomes" id="UP001152622"/>
    </source>
</evidence>
<feature type="compositionally biased region" description="Polar residues" evidence="1">
    <location>
        <begin position="16"/>
        <end position="25"/>
    </location>
</feature>
<dbReference type="AlphaFoldDB" id="A0A9Q1J4W7"/>
<dbReference type="EMBL" id="JAINUF010000003">
    <property type="protein sequence ID" value="KAJ8368537.1"/>
    <property type="molecule type" value="Genomic_DNA"/>
</dbReference>
<evidence type="ECO:0000256" key="1">
    <source>
        <dbReference type="SAM" id="MobiDB-lite"/>
    </source>
</evidence>
<evidence type="ECO:0000313" key="2">
    <source>
        <dbReference type="EMBL" id="KAJ8368537.1"/>
    </source>
</evidence>
<feature type="compositionally biased region" description="Low complexity" evidence="1">
    <location>
        <begin position="68"/>
        <end position="82"/>
    </location>
</feature>